<evidence type="ECO:0000313" key="1">
    <source>
        <dbReference type="EMBL" id="MFC4125972.1"/>
    </source>
</evidence>
<keyword evidence="2" id="KW-1185">Reference proteome</keyword>
<evidence type="ECO:0000313" key="2">
    <source>
        <dbReference type="Proteomes" id="UP001595767"/>
    </source>
</evidence>
<protein>
    <recommendedName>
        <fullName evidence="3">DUF5709 domain-containing protein</fullName>
    </recommendedName>
</protein>
<comment type="caution">
    <text evidence="1">The sequence shown here is derived from an EMBL/GenBank/DDBJ whole genome shotgun (WGS) entry which is preliminary data.</text>
</comment>
<dbReference type="Proteomes" id="UP001595767">
    <property type="component" value="Unassembled WGS sequence"/>
</dbReference>
<dbReference type="RefSeq" id="WP_378550889.1">
    <property type="nucleotide sequence ID" value="NZ_JBHSBA010000006.1"/>
</dbReference>
<reference evidence="2" key="1">
    <citation type="journal article" date="2019" name="Int. J. Syst. Evol. Microbiol.">
        <title>The Global Catalogue of Microorganisms (GCM) 10K type strain sequencing project: providing services to taxonomists for standard genome sequencing and annotation.</title>
        <authorList>
            <consortium name="The Broad Institute Genomics Platform"/>
            <consortium name="The Broad Institute Genome Sequencing Center for Infectious Disease"/>
            <person name="Wu L."/>
            <person name="Ma J."/>
        </authorList>
    </citation>
    <scope>NUCLEOTIDE SEQUENCE [LARGE SCALE GENOMIC DNA]</scope>
    <source>
        <strain evidence="2">CGMCC 4.7204</strain>
    </source>
</reference>
<gene>
    <name evidence="1" type="ORF">ACFOW8_13645</name>
</gene>
<proteinExistence type="predicted"/>
<sequence>MIDYDTARPLDEVPEADRIEQEQSAYLADDPDDPAFSDAADYRGELASTLDRDADPADVIEQAIAVPYDDSDGFADAEE</sequence>
<dbReference type="EMBL" id="JBHSBA010000006">
    <property type="protein sequence ID" value="MFC4125972.1"/>
    <property type="molecule type" value="Genomic_DNA"/>
</dbReference>
<evidence type="ECO:0008006" key="3">
    <source>
        <dbReference type="Google" id="ProtNLM"/>
    </source>
</evidence>
<accession>A0ABV8L511</accession>
<organism evidence="1 2">
    <name type="scientific">Nocardia rhizosphaerae</name>
    <dbReference type="NCBI Taxonomy" id="1691571"/>
    <lineage>
        <taxon>Bacteria</taxon>
        <taxon>Bacillati</taxon>
        <taxon>Actinomycetota</taxon>
        <taxon>Actinomycetes</taxon>
        <taxon>Mycobacteriales</taxon>
        <taxon>Nocardiaceae</taxon>
        <taxon>Nocardia</taxon>
    </lineage>
</organism>
<name>A0ABV8L511_9NOCA</name>